<dbReference type="AlphaFoldDB" id="A0A2P2K0E8"/>
<reference evidence="1" key="1">
    <citation type="submission" date="2018-02" db="EMBL/GenBank/DDBJ databases">
        <title>Rhizophora mucronata_Transcriptome.</title>
        <authorList>
            <person name="Meera S.P."/>
            <person name="Sreeshan A."/>
            <person name="Augustine A."/>
        </authorList>
    </citation>
    <scope>NUCLEOTIDE SEQUENCE</scope>
    <source>
        <tissue evidence="1">Leaf</tissue>
    </source>
</reference>
<evidence type="ECO:0000313" key="1">
    <source>
        <dbReference type="EMBL" id="MBW99186.1"/>
    </source>
</evidence>
<dbReference type="EMBL" id="GGEC01018703">
    <property type="protein sequence ID" value="MBW99186.1"/>
    <property type="molecule type" value="Transcribed_RNA"/>
</dbReference>
<proteinExistence type="predicted"/>
<name>A0A2P2K0E8_RHIMU</name>
<accession>A0A2P2K0E8</accession>
<sequence length="36" mass="4255">MQEHKLALSVNERQGFVLTVFKRKSILSFLETFFPI</sequence>
<organism evidence="1">
    <name type="scientific">Rhizophora mucronata</name>
    <name type="common">Asiatic mangrove</name>
    <dbReference type="NCBI Taxonomy" id="61149"/>
    <lineage>
        <taxon>Eukaryota</taxon>
        <taxon>Viridiplantae</taxon>
        <taxon>Streptophyta</taxon>
        <taxon>Embryophyta</taxon>
        <taxon>Tracheophyta</taxon>
        <taxon>Spermatophyta</taxon>
        <taxon>Magnoliopsida</taxon>
        <taxon>eudicotyledons</taxon>
        <taxon>Gunneridae</taxon>
        <taxon>Pentapetalae</taxon>
        <taxon>rosids</taxon>
        <taxon>fabids</taxon>
        <taxon>Malpighiales</taxon>
        <taxon>Rhizophoraceae</taxon>
        <taxon>Rhizophora</taxon>
    </lineage>
</organism>
<protein>
    <submittedName>
        <fullName evidence="1">Pentatricopeptide repeat-containing protein At4g18975ic-like</fullName>
    </submittedName>
</protein>